<dbReference type="Proteomes" id="UP000030355">
    <property type="component" value="Unassembled WGS sequence"/>
</dbReference>
<dbReference type="SUPFAM" id="SSF51182">
    <property type="entry name" value="RmlC-like cupins"/>
    <property type="match status" value="1"/>
</dbReference>
<proteinExistence type="predicted"/>
<gene>
    <name evidence="3" type="ORF">EU95_0345</name>
</gene>
<dbReference type="InterPro" id="IPR013096">
    <property type="entry name" value="Cupin_2"/>
</dbReference>
<feature type="chain" id="PRO_5001997268" description="Cupin type-2 domain-containing protein" evidence="1">
    <location>
        <begin position="26"/>
        <end position="140"/>
    </location>
</feature>
<dbReference type="OrthoDB" id="541890at2"/>
<name>A0A0A2A5S9_PROMR</name>
<feature type="signal peptide" evidence="1">
    <location>
        <begin position="1"/>
        <end position="25"/>
    </location>
</feature>
<dbReference type="EMBL" id="JNAL01000006">
    <property type="protein sequence ID" value="KGF97247.1"/>
    <property type="molecule type" value="Genomic_DNA"/>
</dbReference>
<protein>
    <recommendedName>
        <fullName evidence="2">Cupin type-2 domain-containing protein</fullName>
    </recommendedName>
</protein>
<accession>A0A0A2A5S9</accession>
<keyword evidence="1" id="KW-0732">Signal</keyword>
<evidence type="ECO:0000259" key="2">
    <source>
        <dbReference type="Pfam" id="PF07883"/>
    </source>
</evidence>
<evidence type="ECO:0000313" key="3">
    <source>
        <dbReference type="EMBL" id="KGF97247.1"/>
    </source>
</evidence>
<comment type="caution">
    <text evidence="3">The sequence shown here is derived from an EMBL/GenBank/DDBJ whole genome shotgun (WGS) entry which is preliminary data.</text>
</comment>
<sequence length="140" mass="15391">MQIKTFIPFCFLFIGTLALPQTSLAEEKIEVIPIIQSSKGLSGKNFNYLEGKPELRLLKVKIPVGLKTPIHTHPSPMLIHVTRGRLKHVRGEEINFFKAGDAFIESNNGGPHYVKNVGKKPAILHVGVVSVVGMPTAINE</sequence>
<dbReference type="InterPro" id="IPR014710">
    <property type="entry name" value="RmlC-like_jellyroll"/>
</dbReference>
<dbReference type="STRING" id="93057.EU95_0345"/>
<evidence type="ECO:0000313" key="4">
    <source>
        <dbReference type="Proteomes" id="UP000030355"/>
    </source>
</evidence>
<organism evidence="3 4">
    <name type="scientific">Prochlorococcus marinus str. MIT 9201</name>
    <dbReference type="NCBI Taxonomy" id="93057"/>
    <lineage>
        <taxon>Bacteria</taxon>
        <taxon>Bacillati</taxon>
        <taxon>Cyanobacteriota</taxon>
        <taxon>Cyanophyceae</taxon>
        <taxon>Synechococcales</taxon>
        <taxon>Prochlorococcaceae</taxon>
        <taxon>Prochlorococcus</taxon>
    </lineage>
</organism>
<dbReference type="Pfam" id="PF07883">
    <property type="entry name" value="Cupin_2"/>
    <property type="match status" value="1"/>
</dbReference>
<feature type="domain" description="Cupin type-2" evidence="2">
    <location>
        <begin position="60"/>
        <end position="124"/>
    </location>
</feature>
<dbReference type="Gene3D" id="2.60.120.10">
    <property type="entry name" value="Jelly Rolls"/>
    <property type="match status" value="1"/>
</dbReference>
<dbReference type="InterPro" id="IPR011051">
    <property type="entry name" value="RmlC_Cupin_sf"/>
</dbReference>
<reference evidence="4" key="1">
    <citation type="journal article" date="2014" name="Sci. Data">
        <title>Genomes of diverse isolates of the marine cyanobacterium Prochlorococcus.</title>
        <authorList>
            <person name="Biller S."/>
            <person name="Berube P."/>
            <person name="Thompson J."/>
            <person name="Kelly L."/>
            <person name="Roggensack S."/>
            <person name="Awad L."/>
            <person name="Roache-Johnson K."/>
            <person name="Ding H."/>
            <person name="Giovannoni S.J."/>
            <person name="Moore L.R."/>
            <person name="Chisholm S.W."/>
        </authorList>
    </citation>
    <scope>NUCLEOTIDE SEQUENCE [LARGE SCALE GENOMIC DNA]</scope>
    <source>
        <strain evidence="4">MIT 9201</strain>
    </source>
</reference>
<dbReference type="CDD" id="cd02236">
    <property type="entry name" value="cupin_CV2614-like"/>
    <property type="match status" value="1"/>
</dbReference>
<evidence type="ECO:0000256" key="1">
    <source>
        <dbReference type="SAM" id="SignalP"/>
    </source>
</evidence>
<dbReference type="eggNOG" id="COG1917">
    <property type="taxonomic scope" value="Bacteria"/>
</dbReference>
<dbReference type="AlphaFoldDB" id="A0A0A2A5S9"/>
<dbReference type="RefSeq" id="WP_032521559.1">
    <property type="nucleotide sequence ID" value="NZ_CP138977.1"/>
</dbReference>